<evidence type="ECO:0000313" key="2">
    <source>
        <dbReference type="Proteomes" id="UP000805193"/>
    </source>
</evidence>
<organism evidence="1 2">
    <name type="scientific">Ixodes persulcatus</name>
    <name type="common">Taiga tick</name>
    <dbReference type="NCBI Taxonomy" id="34615"/>
    <lineage>
        <taxon>Eukaryota</taxon>
        <taxon>Metazoa</taxon>
        <taxon>Ecdysozoa</taxon>
        <taxon>Arthropoda</taxon>
        <taxon>Chelicerata</taxon>
        <taxon>Arachnida</taxon>
        <taxon>Acari</taxon>
        <taxon>Parasitiformes</taxon>
        <taxon>Ixodida</taxon>
        <taxon>Ixodoidea</taxon>
        <taxon>Ixodidae</taxon>
        <taxon>Ixodinae</taxon>
        <taxon>Ixodes</taxon>
    </lineage>
</organism>
<protein>
    <submittedName>
        <fullName evidence="1">Uncharacterized protein</fullName>
    </submittedName>
</protein>
<dbReference type="EMBL" id="JABSTQ010009782">
    <property type="protein sequence ID" value="KAG0425978.1"/>
    <property type="molecule type" value="Genomic_DNA"/>
</dbReference>
<keyword evidence="2" id="KW-1185">Reference proteome</keyword>
<gene>
    <name evidence="1" type="ORF">HPB47_026880</name>
</gene>
<comment type="caution">
    <text evidence="1">The sequence shown here is derived from an EMBL/GenBank/DDBJ whole genome shotgun (WGS) entry which is preliminary data.</text>
</comment>
<dbReference type="Proteomes" id="UP000805193">
    <property type="component" value="Unassembled WGS sequence"/>
</dbReference>
<accession>A0AC60PZU4</accession>
<proteinExistence type="predicted"/>
<name>A0AC60PZU4_IXOPE</name>
<reference evidence="1 2" key="1">
    <citation type="journal article" date="2020" name="Cell">
        <title>Large-Scale Comparative Analyses of Tick Genomes Elucidate Their Genetic Diversity and Vector Capacities.</title>
        <authorList>
            <consortium name="Tick Genome and Microbiome Consortium (TIGMIC)"/>
            <person name="Jia N."/>
            <person name="Wang J."/>
            <person name="Shi W."/>
            <person name="Du L."/>
            <person name="Sun Y."/>
            <person name="Zhan W."/>
            <person name="Jiang J.F."/>
            <person name="Wang Q."/>
            <person name="Zhang B."/>
            <person name="Ji P."/>
            <person name="Bell-Sakyi L."/>
            <person name="Cui X.M."/>
            <person name="Yuan T.T."/>
            <person name="Jiang B.G."/>
            <person name="Yang W.F."/>
            <person name="Lam T.T."/>
            <person name="Chang Q.C."/>
            <person name="Ding S.J."/>
            <person name="Wang X.J."/>
            <person name="Zhu J.G."/>
            <person name="Ruan X.D."/>
            <person name="Zhao L."/>
            <person name="Wei J.T."/>
            <person name="Ye R.Z."/>
            <person name="Que T.C."/>
            <person name="Du C.H."/>
            <person name="Zhou Y.H."/>
            <person name="Cheng J.X."/>
            <person name="Dai P.F."/>
            <person name="Guo W.B."/>
            <person name="Han X.H."/>
            <person name="Huang E.J."/>
            <person name="Li L.F."/>
            <person name="Wei W."/>
            <person name="Gao Y.C."/>
            <person name="Liu J.Z."/>
            <person name="Shao H.Z."/>
            <person name="Wang X."/>
            <person name="Wang C.C."/>
            <person name="Yang T.C."/>
            <person name="Huo Q.B."/>
            <person name="Li W."/>
            <person name="Chen H.Y."/>
            <person name="Chen S.E."/>
            <person name="Zhou L.G."/>
            <person name="Ni X.B."/>
            <person name="Tian J.H."/>
            <person name="Sheng Y."/>
            <person name="Liu T."/>
            <person name="Pan Y.S."/>
            <person name="Xia L.Y."/>
            <person name="Li J."/>
            <person name="Zhao F."/>
            <person name="Cao W.C."/>
        </authorList>
    </citation>
    <scope>NUCLEOTIDE SEQUENCE [LARGE SCALE GENOMIC DNA]</scope>
    <source>
        <strain evidence="1">Iper-2018</strain>
    </source>
</reference>
<feature type="non-terminal residue" evidence="1">
    <location>
        <position position="1"/>
    </location>
</feature>
<sequence length="197" mass="21446">PPHRLQGGGGSGKFSLLPVEADVCLDNVLSGQFFRLETMLASENGDEDNDVDSPGECPSRLEDPGGVVEPDQRGDVGVDHGDNRDELYELAGEEGESSRRLPWRGIGSRMERKDLSSSSSSSELSCCGDEDSLLWGNWAAAMRMTGLPSNRPVAAMFGCEGNLGRRQKDFVSLDDEELAARDIMRGCSSLSWFDERL</sequence>
<evidence type="ECO:0000313" key="1">
    <source>
        <dbReference type="EMBL" id="KAG0425978.1"/>
    </source>
</evidence>